<proteinExistence type="predicted"/>
<organism evidence="2 3">
    <name type="scientific">Nitzschia inconspicua</name>
    <dbReference type="NCBI Taxonomy" id="303405"/>
    <lineage>
        <taxon>Eukaryota</taxon>
        <taxon>Sar</taxon>
        <taxon>Stramenopiles</taxon>
        <taxon>Ochrophyta</taxon>
        <taxon>Bacillariophyta</taxon>
        <taxon>Bacillariophyceae</taxon>
        <taxon>Bacillariophycidae</taxon>
        <taxon>Bacillariales</taxon>
        <taxon>Bacillariaceae</taxon>
        <taxon>Nitzschia</taxon>
    </lineage>
</organism>
<comment type="caution">
    <text evidence="2">The sequence shown here is derived from an EMBL/GenBank/DDBJ whole genome shotgun (WGS) entry which is preliminary data.</text>
</comment>
<keyword evidence="1" id="KW-0175">Coiled coil</keyword>
<evidence type="ECO:0000313" key="2">
    <source>
        <dbReference type="EMBL" id="KAG7344261.1"/>
    </source>
</evidence>
<protein>
    <submittedName>
        <fullName evidence="2">Uncharacterized protein</fullName>
    </submittedName>
</protein>
<dbReference type="EMBL" id="JAGRRH010000023">
    <property type="protein sequence ID" value="KAG7344261.1"/>
    <property type="molecule type" value="Genomic_DNA"/>
</dbReference>
<keyword evidence="3" id="KW-1185">Reference proteome</keyword>
<reference evidence="2" key="1">
    <citation type="journal article" date="2021" name="Sci. Rep.">
        <title>Diploid genomic architecture of Nitzschia inconspicua, an elite biomass production diatom.</title>
        <authorList>
            <person name="Oliver A."/>
            <person name="Podell S."/>
            <person name="Pinowska A."/>
            <person name="Traller J.C."/>
            <person name="Smith S.R."/>
            <person name="McClure R."/>
            <person name="Beliaev A."/>
            <person name="Bohutskyi P."/>
            <person name="Hill E.A."/>
            <person name="Rabines A."/>
            <person name="Zheng H."/>
            <person name="Allen L.Z."/>
            <person name="Kuo A."/>
            <person name="Grigoriev I.V."/>
            <person name="Allen A.E."/>
            <person name="Hazlebeck D."/>
            <person name="Allen E.E."/>
        </authorList>
    </citation>
    <scope>NUCLEOTIDE SEQUENCE</scope>
    <source>
        <strain evidence="2">Hildebrandi</strain>
    </source>
</reference>
<evidence type="ECO:0000313" key="3">
    <source>
        <dbReference type="Proteomes" id="UP000693970"/>
    </source>
</evidence>
<name>A0A9K3PEW6_9STRA</name>
<gene>
    <name evidence="2" type="ORF">IV203_022269</name>
</gene>
<feature type="coiled-coil region" evidence="1">
    <location>
        <begin position="127"/>
        <end position="154"/>
    </location>
</feature>
<evidence type="ECO:0000256" key="1">
    <source>
        <dbReference type="SAM" id="Coils"/>
    </source>
</evidence>
<accession>A0A9K3PEW6</accession>
<sequence length="178" mass="20106">MVSAHKEDAESPTSTTSWDDGSEIDPFCTVCRNQIYWRLERHGSCDTCGKQNVCENCLHHAHCQMCYETLEVASPPCVIINECLECLETCNECNLTFHGGRCKWLHQAICNGMDRILWTHTKAKTVANDKMADIKEAEKQMAKLCRDWQAARAAEAIAHDLLQQLGAMEITKPCSDDR</sequence>
<dbReference type="AlphaFoldDB" id="A0A9K3PEW6"/>
<dbReference type="Proteomes" id="UP000693970">
    <property type="component" value="Unassembled WGS sequence"/>
</dbReference>
<reference evidence="2" key="2">
    <citation type="submission" date="2021-04" db="EMBL/GenBank/DDBJ databases">
        <authorList>
            <person name="Podell S."/>
        </authorList>
    </citation>
    <scope>NUCLEOTIDE SEQUENCE</scope>
    <source>
        <strain evidence="2">Hildebrandi</strain>
    </source>
</reference>